<evidence type="ECO:0000256" key="1">
    <source>
        <dbReference type="SAM" id="Phobius"/>
    </source>
</evidence>
<evidence type="ECO:0000313" key="2">
    <source>
        <dbReference type="EMBL" id="BBO73549.1"/>
    </source>
</evidence>
<evidence type="ECO:0000313" key="3">
    <source>
        <dbReference type="Proteomes" id="UP000427769"/>
    </source>
</evidence>
<dbReference type="EMBL" id="AP021875">
    <property type="protein sequence ID" value="BBO73549.1"/>
    <property type="molecule type" value="Genomic_DNA"/>
</dbReference>
<reference evidence="2 3" key="1">
    <citation type="submission" date="2019-11" db="EMBL/GenBank/DDBJ databases">
        <title>Comparative genomics of hydrocarbon-degrading Desulfosarcina strains.</title>
        <authorList>
            <person name="Watanabe M."/>
            <person name="Kojima H."/>
            <person name="Fukui M."/>
        </authorList>
    </citation>
    <scope>NUCLEOTIDE SEQUENCE [LARGE SCALE GENOMIC DNA]</scope>
    <source>
        <strain evidence="2 3">PP31</strain>
    </source>
</reference>
<keyword evidence="1" id="KW-0812">Transmembrane</keyword>
<sequence>MGTIFFYLATYFFVEVTGRLFESTVILALLAGLSLTDWLRNVFLFLVSMQSLFYYVSNIYQSWMGFGSR</sequence>
<proteinExistence type="predicted"/>
<keyword evidence="3" id="KW-1185">Reference proteome</keyword>
<dbReference type="Proteomes" id="UP000427769">
    <property type="component" value="Chromosome"/>
</dbReference>
<protein>
    <submittedName>
        <fullName evidence="2">Uncharacterized protein</fullName>
    </submittedName>
</protein>
<name>A0A5K7YZX0_9BACT</name>
<feature type="transmembrane region" description="Helical" evidence="1">
    <location>
        <begin position="42"/>
        <end position="60"/>
    </location>
</feature>
<feature type="transmembrane region" description="Helical" evidence="1">
    <location>
        <begin position="6"/>
        <end position="30"/>
    </location>
</feature>
<dbReference type="KEGG" id="dwd:DSCW_09660"/>
<gene>
    <name evidence="2" type="ORF">DSCW_09660</name>
</gene>
<dbReference type="AlphaFoldDB" id="A0A5K7YZX0"/>
<keyword evidence="1" id="KW-0472">Membrane</keyword>
<keyword evidence="1" id="KW-1133">Transmembrane helix</keyword>
<organism evidence="2 3">
    <name type="scientific">Desulfosarcina widdelii</name>
    <dbReference type="NCBI Taxonomy" id="947919"/>
    <lineage>
        <taxon>Bacteria</taxon>
        <taxon>Pseudomonadati</taxon>
        <taxon>Thermodesulfobacteriota</taxon>
        <taxon>Desulfobacteria</taxon>
        <taxon>Desulfobacterales</taxon>
        <taxon>Desulfosarcinaceae</taxon>
        <taxon>Desulfosarcina</taxon>
    </lineage>
</organism>
<accession>A0A5K7YZX0</accession>